<accession>A0ABR9IUI2</accession>
<dbReference type="Proteomes" id="UP000620262">
    <property type="component" value="Unassembled WGS sequence"/>
</dbReference>
<dbReference type="EMBL" id="JADBEC010000001">
    <property type="protein sequence ID" value="MBE1506467.1"/>
    <property type="molecule type" value="Genomic_DNA"/>
</dbReference>
<dbReference type="PANTHER" id="PTHR12151:SF25">
    <property type="entry name" value="LINALOOL DEHYDRATASE_ISOMERASE DOMAIN-CONTAINING PROTEIN"/>
    <property type="match status" value="1"/>
</dbReference>
<dbReference type="InterPro" id="IPR036249">
    <property type="entry name" value="Thioredoxin-like_sf"/>
</dbReference>
<proteinExistence type="inferred from homology"/>
<feature type="transmembrane region" description="Helical" evidence="3">
    <location>
        <begin position="6"/>
        <end position="30"/>
    </location>
</feature>
<gene>
    <name evidence="5" type="ORF">H4W29_003648</name>
</gene>
<keyword evidence="6" id="KW-1185">Reference proteome</keyword>
<feature type="domain" description="Thioredoxin" evidence="4">
    <location>
        <begin position="33"/>
        <end position="194"/>
    </location>
</feature>
<dbReference type="CDD" id="cd02968">
    <property type="entry name" value="SCO"/>
    <property type="match status" value="1"/>
</dbReference>
<keyword evidence="3" id="KW-1133">Transmembrane helix</keyword>
<dbReference type="Gene3D" id="3.40.30.10">
    <property type="entry name" value="Glutaredoxin"/>
    <property type="match status" value="1"/>
</dbReference>
<evidence type="ECO:0000256" key="1">
    <source>
        <dbReference type="ARBA" id="ARBA00010996"/>
    </source>
</evidence>
<evidence type="ECO:0000259" key="4">
    <source>
        <dbReference type="PROSITE" id="PS51352"/>
    </source>
</evidence>
<dbReference type="Pfam" id="PF02630">
    <property type="entry name" value="SCO1-SenC"/>
    <property type="match status" value="1"/>
</dbReference>
<dbReference type="InterPro" id="IPR003782">
    <property type="entry name" value="SCO1/SenC"/>
</dbReference>
<name>A0ABR9IUI2_RHIVS</name>
<dbReference type="PROSITE" id="PS51352">
    <property type="entry name" value="THIOREDOXIN_2"/>
    <property type="match status" value="1"/>
</dbReference>
<evidence type="ECO:0000256" key="2">
    <source>
        <dbReference type="ARBA" id="ARBA00023008"/>
    </source>
</evidence>
<dbReference type="RefSeq" id="WP_192730166.1">
    <property type="nucleotide sequence ID" value="NZ_BAAAVL010000013.1"/>
</dbReference>
<evidence type="ECO:0000256" key="3">
    <source>
        <dbReference type="SAM" id="Phobius"/>
    </source>
</evidence>
<keyword evidence="2" id="KW-0186">Copper</keyword>
<evidence type="ECO:0000313" key="6">
    <source>
        <dbReference type="Proteomes" id="UP000620262"/>
    </source>
</evidence>
<dbReference type="PANTHER" id="PTHR12151">
    <property type="entry name" value="ELECTRON TRANSPORT PROTIN SCO1/SENC FAMILY MEMBER"/>
    <property type="match status" value="1"/>
</dbReference>
<dbReference type="InterPro" id="IPR013766">
    <property type="entry name" value="Thioredoxin_domain"/>
</dbReference>
<comment type="caution">
    <text evidence="5">The sequence shown here is derived from an EMBL/GenBank/DDBJ whole genome shotgun (WGS) entry which is preliminary data.</text>
</comment>
<organism evidence="5 6">
    <name type="scientific">Rhizobium viscosum</name>
    <name type="common">Arthrobacter viscosus</name>
    <dbReference type="NCBI Taxonomy" id="1673"/>
    <lineage>
        <taxon>Bacteria</taxon>
        <taxon>Pseudomonadati</taxon>
        <taxon>Pseudomonadota</taxon>
        <taxon>Alphaproteobacteria</taxon>
        <taxon>Hyphomicrobiales</taxon>
        <taxon>Rhizobiaceae</taxon>
        <taxon>Rhizobium/Agrobacterium group</taxon>
        <taxon>Rhizobium</taxon>
    </lineage>
</organism>
<keyword evidence="3" id="KW-0472">Membrane</keyword>
<keyword evidence="3" id="KW-0812">Transmembrane</keyword>
<evidence type="ECO:0000313" key="5">
    <source>
        <dbReference type="EMBL" id="MBE1506467.1"/>
    </source>
</evidence>
<comment type="similarity">
    <text evidence="1">Belongs to the SCO1/2 family.</text>
</comment>
<protein>
    <submittedName>
        <fullName evidence="5">Protein SCO1/2</fullName>
    </submittedName>
</protein>
<sequence>MRQKTLAITGFAASAVFVGALVALMVSLYLSEPRTGPFDQPFSLVDDRGNAVDQSIFRGHPALVYFGYTHCPEACPTTLYEVADWLGTLGDQGRALKAYFFSIDPERDTQEVMHDYVTAFSSRIMGITGTPEEMRKVSDGWFIHAAKLPAEDGNYHMSHTVSLLLIGADGRLKGLIPYGMDRDEALAKIRDVLLGGGGA</sequence>
<reference evidence="5 6" key="1">
    <citation type="submission" date="2020-10" db="EMBL/GenBank/DDBJ databases">
        <title>Sequencing the genomes of 1000 actinobacteria strains.</title>
        <authorList>
            <person name="Klenk H.-P."/>
        </authorList>
    </citation>
    <scope>NUCLEOTIDE SEQUENCE [LARGE SCALE GENOMIC DNA]</scope>
    <source>
        <strain evidence="5 6">DSM 7307</strain>
    </source>
</reference>
<dbReference type="SUPFAM" id="SSF52833">
    <property type="entry name" value="Thioredoxin-like"/>
    <property type="match status" value="1"/>
</dbReference>